<evidence type="ECO:0000313" key="1">
    <source>
        <dbReference type="EMBL" id="DAF60820.1"/>
    </source>
</evidence>
<proteinExistence type="predicted"/>
<protein>
    <submittedName>
        <fullName evidence="1">Uncharacterized protein</fullName>
    </submittedName>
</protein>
<dbReference type="EMBL" id="BK032797">
    <property type="protein sequence ID" value="DAF60820.1"/>
    <property type="molecule type" value="Genomic_DNA"/>
</dbReference>
<accession>A0A8S5TBY0</accession>
<sequence length="39" mass="4713">MQKSQIFYYLAFLFTDGKTNLTIFKDEYKDDAKLILLYN</sequence>
<reference evidence="1" key="1">
    <citation type="journal article" date="2021" name="Proc. Natl. Acad. Sci. U.S.A.">
        <title>A Catalog of Tens of Thousands of Viruses from Human Metagenomes Reveals Hidden Associations with Chronic Diseases.</title>
        <authorList>
            <person name="Tisza M.J."/>
            <person name="Buck C.B."/>
        </authorList>
    </citation>
    <scope>NUCLEOTIDE SEQUENCE</scope>
    <source>
        <strain evidence="1">CtNZc11</strain>
    </source>
</reference>
<organism evidence="1">
    <name type="scientific">Siphoviridae sp. ctNZc11</name>
    <dbReference type="NCBI Taxonomy" id="2827858"/>
    <lineage>
        <taxon>Viruses</taxon>
        <taxon>Duplodnaviria</taxon>
        <taxon>Heunggongvirae</taxon>
        <taxon>Uroviricota</taxon>
        <taxon>Caudoviricetes</taxon>
    </lineage>
</organism>
<name>A0A8S5TBY0_9CAUD</name>